<dbReference type="InterPro" id="IPR005312">
    <property type="entry name" value="DUF1759"/>
</dbReference>
<proteinExistence type="predicted"/>
<evidence type="ECO:0000313" key="1">
    <source>
        <dbReference type="EMBL" id="KAJ8884377.1"/>
    </source>
</evidence>
<dbReference type="EMBL" id="JARBHB010000005">
    <property type="protein sequence ID" value="KAJ8884377.1"/>
    <property type="molecule type" value="Genomic_DNA"/>
</dbReference>
<dbReference type="Proteomes" id="UP001159363">
    <property type="component" value="Chromosome 4"/>
</dbReference>
<sequence length="285" mass="33318">MAESLKTFVVKRSQIIYGLTRLKRYIDSDIQQLRFYYPKLEQCWSEFDTVPSEIDITDDSETQLTEREEFENIYFDLLTALKLPAITIPTFSGQNDEWLNFCDKFQSLIHNNTYLSDIQIFHYFISSLQGNTADVIEVLDISAQNITITWNLRRERFENKTVLGSRHVSAMFNLPKVERESATYLRLLFDIVNIHLQAHKMLSQPAEGWDTPLINLITKNPTIQQHENGKPHHQLLLQQCHRLEAVYMCRSHRMTGQNCIPRGPITVTYRHYASAVSYIASHYVK</sequence>
<organism evidence="1 2">
    <name type="scientific">Dryococelus australis</name>
    <dbReference type="NCBI Taxonomy" id="614101"/>
    <lineage>
        <taxon>Eukaryota</taxon>
        <taxon>Metazoa</taxon>
        <taxon>Ecdysozoa</taxon>
        <taxon>Arthropoda</taxon>
        <taxon>Hexapoda</taxon>
        <taxon>Insecta</taxon>
        <taxon>Pterygota</taxon>
        <taxon>Neoptera</taxon>
        <taxon>Polyneoptera</taxon>
        <taxon>Phasmatodea</taxon>
        <taxon>Verophasmatodea</taxon>
        <taxon>Anareolatae</taxon>
        <taxon>Phasmatidae</taxon>
        <taxon>Eurycanthinae</taxon>
        <taxon>Dryococelus</taxon>
    </lineage>
</organism>
<comment type="caution">
    <text evidence="1">The sequence shown here is derived from an EMBL/GenBank/DDBJ whole genome shotgun (WGS) entry which is preliminary data.</text>
</comment>
<dbReference type="PANTHER" id="PTHR22954">
    <property type="entry name" value="RETROVIRAL PROTEASE-RELATED"/>
    <property type="match status" value="1"/>
</dbReference>
<evidence type="ECO:0000313" key="2">
    <source>
        <dbReference type="Proteomes" id="UP001159363"/>
    </source>
</evidence>
<protein>
    <submittedName>
        <fullName evidence="1">Uncharacterized protein</fullName>
    </submittedName>
</protein>
<reference evidence="1 2" key="1">
    <citation type="submission" date="2023-02" db="EMBL/GenBank/DDBJ databases">
        <title>LHISI_Scaffold_Assembly.</title>
        <authorList>
            <person name="Stuart O.P."/>
            <person name="Cleave R."/>
            <person name="Magrath M.J.L."/>
            <person name="Mikheyev A.S."/>
        </authorList>
    </citation>
    <scope>NUCLEOTIDE SEQUENCE [LARGE SCALE GENOMIC DNA]</scope>
    <source>
        <strain evidence="1">Daus_M_001</strain>
        <tissue evidence="1">Leg muscle</tissue>
    </source>
</reference>
<accession>A0ABQ9HJG2</accession>
<name>A0ABQ9HJG2_9NEOP</name>
<gene>
    <name evidence="1" type="ORF">PR048_016234</name>
</gene>
<dbReference type="PANTHER" id="PTHR22954:SF3">
    <property type="entry name" value="PROTEIN CBG08539"/>
    <property type="match status" value="1"/>
</dbReference>
<dbReference type="Pfam" id="PF03564">
    <property type="entry name" value="DUF1759"/>
    <property type="match status" value="1"/>
</dbReference>
<keyword evidence="2" id="KW-1185">Reference proteome</keyword>